<dbReference type="Proteomes" id="UP000294692">
    <property type="component" value="Unassembled WGS sequence"/>
</dbReference>
<keyword evidence="3" id="KW-1185">Reference proteome</keyword>
<organism evidence="2 3">
    <name type="scientific">Paracandidimonas soli</name>
    <dbReference type="NCBI Taxonomy" id="1917182"/>
    <lineage>
        <taxon>Bacteria</taxon>
        <taxon>Pseudomonadati</taxon>
        <taxon>Pseudomonadota</taxon>
        <taxon>Betaproteobacteria</taxon>
        <taxon>Burkholderiales</taxon>
        <taxon>Alcaligenaceae</taxon>
        <taxon>Paracandidimonas</taxon>
    </lineage>
</organism>
<sequence>MTGISAAANKQESGSAFAQACDCHTHVFGPEAQYPFAQRRTYTPGEASVAQLEALHGRLGIGRTVIVQPSPYGTDNRCTLDAVRSLNRDGADRARAVVVIDGQAGRGELESLHDAGARGVRINLETFGVMDTGLARERLLHVAGQVAPLGWHIQVYTNPIVIAGLSGVFQDLPAPVVFDHFAGMRPELGMDQPGMAELMQLMRSGKAYVKLSAAHRVTGEAGYGAVAGMVRAWAALRPDRLLWGSDWPHPGAWPGVARSPDRIEPFHPIDDEAALSALAGWLPDASMRAAVLAHNPARLYGWQASDAA</sequence>
<dbReference type="SUPFAM" id="SSF51556">
    <property type="entry name" value="Metallo-dependent hydrolases"/>
    <property type="match status" value="1"/>
</dbReference>
<dbReference type="Gene3D" id="3.20.20.140">
    <property type="entry name" value="Metal-dependent hydrolases"/>
    <property type="match status" value="1"/>
</dbReference>
<dbReference type="RefSeq" id="WP_132477003.1">
    <property type="nucleotide sequence ID" value="NZ_JBHRVM010000001.1"/>
</dbReference>
<reference evidence="2 3" key="1">
    <citation type="submission" date="2019-03" db="EMBL/GenBank/DDBJ databases">
        <title>Genomic Encyclopedia of Type Strains, Phase IV (KMG-IV): sequencing the most valuable type-strain genomes for metagenomic binning, comparative biology and taxonomic classification.</title>
        <authorList>
            <person name="Goeker M."/>
        </authorList>
    </citation>
    <scope>NUCLEOTIDE SEQUENCE [LARGE SCALE GENOMIC DNA]</scope>
    <source>
        <strain evidence="2 3">DSM 100048</strain>
    </source>
</reference>
<dbReference type="InterPro" id="IPR032466">
    <property type="entry name" value="Metal_Hydrolase"/>
</dbReference>
<dbReference type="PANTHER" id="PTHR35563:SF2">
    <property type="entry name" value="BARREL METAL-DEPENDENT HYDROLASE, PUTATIVE (AFU_ORTHOLOGUE AFUA_1G16240)-RELATED"/>
    <property type="match status" value="1"/>
</dbReference>
<name>A0A4R3V484_9BURK</name>
<gene>
    <name evidence="2" type="ORF">EV686_10528</name>
</gene>
<protein>
    <submittedName>
        <fullName evidence="2">Putative TIM-barrel fold metal-dependent hydrolase</fullName>
    </submittedName>
</protein>
<dbReference type="PANTHER" id="PTHR35563">
    <property type="entry name" value="BARREL METAL-DEPENDENT HYDROLASE, PUTATIVE (AFU_ORTHOLOGUE AFUA_1G16240)-RELATED"/>
    <property type="match status" value="1"/>
</dbReference>
<dbReference type="AlphaFoldDB" id="A0A4R3V484"/>
<evidence type="ECO:0000259" key="1">
    <source>
        <dbReference type="Pfam" id="PF04909"/>
    </source>
</evidence>
<evidence type="ECO:0000313" key="3">
    <source>
        <dbReference type="Proteomes" id="UP000294692"/>
    </source>
</evidence>
<dbReference type="InterPro" id="IPR052358">
    <property type="entry name" value="Aro_Compnd_Degr_Hydrolases"/>
</dbReference>
<accession>A0A4R3V484</accession>
<dbReference type="EMBL" id="SMBX01000005">
    <property type="protein sequence ID" value="TCU98331.1"/>
    <property type="molecule type" value="Genomic_DNA"/>
</dbReference>
<dbReference type="GO" id="GO:0016787">
    <property type="term" value="F:hydrolase activity"/>
    <property type="evidence" value="ECO:0007669"/>
    <property type="project" value="UniProtKB-KW"/>
</dbReference>
<keyword evidence="2" id="KW-0378">Hydrolase</keyword>
<feature type="domain" description="Amidohydrolase-related" evidence="1">
    <location>
        <begin position="21"/>
        <end position="301"/>
    </location>
</feature>
<dbReference type="OrthoDB" id="9787654at2"/>
<dbReference type="Pfam" id="PF04909">
    <property type="entry name" value="Amidohydro_2"/>
    <property type="match status" value="1"/>
</dbReference>
<evidence type="ECO:0000313" key="2">
    <source>
        <dbReference type="EMBL" id="TCU98331.1"/>
    </source>
</evidence>
<proteinExistence type="predicted"/>
<dbReference type="InterPro" id="IPR006680">
    <property type="entry name" value="Amidohydro-rel"/>
</dbReference>
<comment type="caution">
    <text evidence="2">The sequence shown here is derived from an EMBL/GenBank/DDBJ whole genome shotgun (WGS) entry which is preliminary data.</text>
</comment>